<accession>A0A2M7H2J0</accession>
<organism evidence="2 3">
    <name type="scientific">Candidatus Kerfeldbacteria bacterium CG15_BIG_FIL_POST_REV_8_21_14_020_45_12</name>
    <dbReference type="NCBI Taxonomy" id="2014247"/>
    <lineage>
        <taxon>Bacteria</taxon>
        <taxon>Candidatus Kerfeldiibacteriota</taxon>
    </lineage>
</organism>
<evidence type="ECO:0000313" key="3">
    <source>
        <dbReference type="Proteomes" id="UP000230292"/>
    </source>
</evidence>
<evidence type="ECO:0008006" key="4">
    <source>
        <dbReference type="Google" id="ProtNLM"/>
    </source>
</evidence>
<dbReference type="Pfam" id="PF07963">
    <property type="entry name" value="N_methyl"/>
    <property type="match status" value="1"/>
</dbReference>
<evidence type="ECO:0000256" key="1">
    <source>
        <dbReference type="SAM" id="Phobius"/>
    </source>
</evidence>
<dbReference type="Proteomes" id="UP000230292">
    <property type="component" value="Unassembled WGS sequence"/>
</dbReference>
<dbReference type="InterPro" id="IPR012902">
    <property type="entry name" value="N_methyl_site"/>
</dbReference>
<feature type="transmembrane region" description="Helical" evidence="1">
    <location>
        <begin position="12"/>
        <end position="38"/>
    </location>
</feature>
<gene>
    <name evidence="2" type="ORF">COW24_05370</name>
</gene>
<keyword evidence="1" id="KW-1133">Transmembrane helix</keyword>
<dbReference type="NCBIfam" id="TIGR02532">
    <property type="entry name" value="IV_pilin_GFxxxE"/>
    <property type="match status" value="1"/>
</dbReference>
<reference evidence="2 3" key="1">
    <citation type="submission" date="2017-09" db="EMBL/GenBank/DDBJ databases">
        <title>Depth-based differentiation of microbial function through sediment-hosted aquifers and enrichment of novel symbionts in the deep terrestrial subsurface.</title>
        <authorList>
            <person name="Probst A.J."/>
            <person name="Ladd B."/>
            <person name="Jarett J.K."/>
            <person name="Geller-Mcgrath D.E."/>
            <person name="Sieber C.M."/>
            <person name="Emerson J.B."/>
            <person name="Anantharaman K."/>
            <person name="Thomas B.C."/>
            <person name="Malmstrom R."/>
            <person name="Stieglmeier M."/>
            <person name="Klingl A."/>
            <person name="Woyke T."/>
            <person name="Ryan C.M."/>
            <person name="Banfield J.F."/>
        </authorList>
    </citation>
    <scope>NUCLEOTIDE SEQUENCE [LARGE SCALE GENOMIC DNA]</scope>
    <source>
        <strain evidence="2">CG15_BIG_FIL_POST_REV_8_21_14_020_45_12</strain>
    </source>
</reference>
<proteinExistence type="predicted"/>
<protein>
    <recommendedName>
        <fullName evidence="4">Prepilin-type N-terminal cleavage/methylation domain-containing protein</fullName>
    </recommendedName>
</protein>
<name>A0A2M7H2J0_9BACT</name>
<keyword evidence="1" id="KW-0812">Transmembrane</keyword>
<dbReference type="EMBL" id="PFGC01000053">
    <property type="protein sequence ID" value="PIW36455.1"/>
    <property type="molecule type" value="Genomic_DNA"/>
</dbReference>
<keyword evidence="1" id="KW-0472">Membrane</keyword>
<dbReference type="AlphaFoldDB" id="A0A2M7H2J0"/>
<evidence type="ECO:0000313" key="2">
    <source>
        <dbReference type="EMBL" id="PIW36455.1"/>
    </source>
</evidence>
<sequence>MTGNTNSREGFTIIEVLVSTAVISIATALMLQLIMVYFSAQNRTYSTLYSESIARQMIADIGEHVFEGYIEYDVYPGGHPISMQEILPLRSLSGIETVYWFWTDAGGSKQLYRCSDVPQDSFCPVGGTVDPSVDPMWHKMNPDDIIFSSGEFRVFPDDNPFISGGAPLTNESPLVQVVMQLNQPEGSQSPLFETAFASRIYVR</sequence>
<comment type="caution">
    <text evidence="2">The sequence shown here is derived from an EMBL/GenBank/DDBJ whole genome shotgun (WGS) entry which is preliminary data.</text>
</comment>